<dbReference type="PIRSF" id="PIRSF004761">
    <property type="entry name" value="Hydrgn_mat_HypA"/>
    <property type="match status" value="1"/>
</dbReference>
<sequence length="117" mass="13792">MHEFSCAQFLIKTIKQICQKYQINKIYKINLRIGILTLINKEQLLFWLREGLKEILAKENEINTIEEQPEIECKNCGYCGELKPTADFFYILCPRCNSSKIIFKKGNDYYLESIEGE</sequence>
<dbReference type="GO" id="GO:0016151">
    <property type="term" value="F:nickel cation binding"/>
    <property type="evidence" value="ECO:0007669"/>
    <property type="project" value="InterPro"/>
</dbReference>
<evidence type="ECO:0000256" key="1">
    <source>
        <dbReference type="ARBA" id="ARBA00022596"/>
    </source>
</evidence>
<evidence type="ECO:0000256" key="2">
    <source>
        <dbReference type="ARBA" id="ARBA00022723"/>
    </source>
</evidence>
<dbReference type="Pfam" id="PF01155">
    <property type="entry name" value="HypA"/>
    <property type="match status" value="1"/>
</dbReference>
<keyword evidence="2" id="KW-0479">Metal-binding</keyword>
<dbReference type="AlphaFoldDB" id="A0A7V4E323"/>
<dbReference type="GO" id="GO:0008270">
    <property type="term" value="F:zinc ion binding"/>
    <property type="evidence" value="ECO:0007669"/>
    <property type="project" value="TreeGrafter"/>
</dbReference>
<accession>A0A7V4E323</accession>
<protein>
    <submittedName>
        <fullName evidence="4">Hydrogenase maturation nickel metallochaperone HypA</fullName>
    </submittedName>
</protein>
<dbReference type="PANTHER" id="PTHR34535:SF3">
    <property type="entry name" value="HYDROGENASE MATURATION FACTOR HYPA"/>
    <property type="match status" value="1"/>
</dbReference>
<proteinExistence type="predicted"/>
<gene>
    <name evidence="4" type="ORF">ENU74_03365</name>
</gene>
<reference evidence="4" key="1">
    <citation type="journal article" date="2020" name="mSystems">
        <title>Genome- and Community-Level Interaction Insights into Carbon Utilization and Element Cycling Functions of Hydrothermarchaeota in Hydrothermal Sediment.</title>
        <authorList>
            <person name="Zhou Z."/>
            <person name="Liu Y."/>
            <person name="Xu W."/>
            <person name="Pan J."/>
            <person name="Luo Z.H."/>
            <person name="Li M."/>
        </authorList>
    </citation>
    <scope>NUCLEOTIDE SEQUENCE [LARGE SCALE GENOMIC DNA]</scope>
    <source>
        <strain evidence="4">SpSt-697</strain>
    </source>
</reference>
<name>A0A7V4E323_UNCW3</name>
<keyword evidence="1" id="KW-0533">Nickel</keyword>
<dbReference type="PANTHER" id="PTHR34535">
    <property type="entry name" value="HYDROGENASE MATURATION FACTOR HYPA"/>
    <property type="match status" value="1"/>
</dbReference>
<dbReference type="InterPro" id="IPR000688">
    <property type="entry name" value="HypA/HybF"/>
</dbReference>
<dbReference type="GO" id="GO:0051604">
    <property type="term" value="P:protein maturation"/>
    <property type="evidence" value="ECO:0007669"/>
    <property type="project" value="InterPro"/>
</dbReference>
<dbReference type="Gene3D" id="3.30.2320.80">
    <property type="match status" value="1"/>
</dbReference>
<keyword evidence="3" id="KW-0862">Zinc</keyword>
<organism evidence="4">
    <name type="scientific">candidate division WOR-3 bacterium</name>
    <dbReference type="NCBI Taxonomy" id="2052148"/>
    <lineage>
        <taxon>Bacteria</taxon>
        <taxon>Bacteria division WOR-3</taxon>
    </lineage>
</organism>
<evidence type="ECO:0000313" key="4">
    <source>
        <dbReference type="EMBL" id="HGK63614.1"/>
    </source>
</evidence>
<evidence type="ECO:0000256" key="3">
    <source>
        <dbReference type="ARBA" id="ARBA00022833"/>
    </source>
</evidence>
<dbReference type="EMBL" id="DTDR01000087">
    <property type="protein sequence ID" value="HGK63614.1"/>
    <property type="molecule type" value="Genomic_DNA"/>
</dbReference>
<comment type="caution">
    <text evidence="4">The sequence shown here is derived from an EMBL/GenBank/DDBJ whole genome shotgun (WGS) entry which is preliminary data.</text>
</comment>